<keyword evidence="1" id="KW-0812">Transmembrane</keyword>
<dbReference type="Proteomes" id="UP000295689">
    <property type="component" value="Unassembled WGS sequence"/>
</dbReference>
<dbReference type="AlphaFoldDB" id="A0A4V2RDX9"/>
<dbReference type="EMBL" id="SLVV01000003">
    <property type="protein sequence ID" value="TCN26500.1"/>
    <property type="molecule type" value="Genomic_DNA"/>
</dbReference>
<name>A0A4V2RDX9_9BACI</name>
<proteinExistence type="predicted"/>
<protein>
    <submittedName>
        <fullName evidence="2">Uncharacterized protein</fullName>
    </submittedName>
</protein>
<organism evidence="2 3">
    <name type="scientific">Mesobacillus foraminis</name>
    <dbReference type="NCBI Taxonomy" id="279826"/>
    <lineage>
        <taxon>Bacteria</taxon>
        <taxon>Bacillati</taxon>
        <taxon>Bacillota</taxon>
        <taxon>Bacilli</taxon>
        <taxon>Bacillales</taxon>
        <taxon>Bacillaceae</taxon>
        <taxon>Mesobacillus</taxon>
    </lineage>
</organism>
<feature type="transmembrane region" description="Helical" evidence="1">
    <location>
        <begin position="47"/>
        <end position="64"/>
    </location>
</feature>
<reference evidence="2 3" key="1">
    <citation type="journal article" date="2015" name="Stand. Genomic Sci.">
        <title>Genomic Encyclopedia of Bacterial and Archaeal Type Strains, Phase III: the genomes of soil and plant-associated and newly described type strains.</title>
        <authorList>
            <person name="Whitman W.B."/>
            <person name="Woyke T."/>
            <person name="Klenk H.P."/>
            <person name="Zhou Y."/>
            <person name="Lilburn T.G."/>
            <person name="Beck B.J."/>
            <person name="De Vos P."/>
            <person name="Vandamme P."/>
            <person name="Eisen J.A."/>
            <person name="Garrity G."/>
            <person name="Hugenholtz P."/>
            <person name="Kyrpides N.C."/>
        </authorList>
    </citation>
    <scope>NUCLEOTIDE SEQUENCE [LARGE SCALE GENOMIC DNA]</scope>
    <source>
        <strain evidence="2 3">CV53</strain>
    </source>
</reference>
<evidence type="ECO:0000256" key="1">
    <source>
        <dbReference type="SAM" id="Phobius"/>
    </source>
</evidence>
<gene>
    <name evidence="2" type="ORF">EV146_10321</name>
</gene>
<evidence type="ECO:0000313" key="3">
    <source>
        <dbReference type="Proteomes" id="UP000295689"/>
    </source>
</evidence>
<keyword evidence="1" id="KW-0472">Membrane</keyword>
<keyword evidence="1" id="KW-1133">Transmembrane helix</keyword>
<sequence>MARQQHSQEMRLRNNGMEYSICSAGLYLAHCLFEWKQLKKASKADRITFSSILILSALMSFFNLENIPGPISFLHYLFGPLGRILG</sequence>
<comment type="caution">
    <text evidence="2">The sequence shown here is derived from an EMBL/GenBank/DDBJ whole genome shotgun (WGS) entry which is preliminary data.</text>
</comment>
<evidence type="ECO:0000313" key="2">
    <source>
        <dbReference type="EMBL" id="TCN26500.1"/>
    </source>
</evidence>
<keyword evidence="3" id="KW-1185">Reference proteome</keyword>
<accession>A0A4V2RDX9</accession>